<dbReference type="EMBL" id="QGKX02001290">
    <property type="protein sequence ID" value="KAF3535677.1"/>
    <property type="molecule type" value="Genomic_DNA"/>
</dbReference>
<organism evidence="2 3">
    <name type="scientific">Brassica cretica</name>
    <name type="common">Mustard</name>
    <dbReference type="NCBI Taxonomy" id="69181"/>
    <lineage>
        <taxon>Eukaryota</taxon>
        <taxon>Viridiplantae</taxon>
        <taxon>Streptophyta</taxon>
        <taxon>Embryophyta</taxon>
        <taxon>Tracheophyta</taxon>
        <taxon>Spermatophyta</taxon>
        <taxon>Magnoliopsida</taxon>
        <taxon>eudicotyledons</taxon>
        <taxon>Gunneridae</taxon>
        <taxon>Pentapetalae</taxon>
        <taxon>rosids</taxon>
        <taxon>malvids</taxon>
        <taxon>Brassicales</taxon>
        <taxon>Brassicaceae</taxon>
        <taxon>Brassiceae</taxon>
        <taxon>Brassica</taxon>
    </lineage>
</organism>
<dbReference type="AlphaFoldDB" id="A0A8S9Q0G8"/>
<reference evidence="2" key="1">
    <citation type="submission" date="2019-12" db="EMBL/GenBank/DDBJ databases">
        <title>Genome sequencing and annotation of Brassica cretica.</title>
        <authorList>
            <person name="Studholme D.J."/>
            <person name="Sarris P."/>
        </authorList>
    </citation>
    <scope>NUCLEOTIDE SEQUENCE</scope>
    <source>
        <strain evidence="2">PFS-109/04</strain>
        <tissue evidence="2">Leaf</tissue>
    </source>
</reference>
<dbReference type="Proteomes" id="UP000712600">
    <property type="component" value="Unassembled WGS sequence"/>
</dbReference>
<name>A0A8S9Q0G8_BRACR</name>
<proteinExistence type="predicted"/>
<evidence type="ECO:0000313" key="3">
    <source>
        <dbReference type="Proteomes" id="UP000712600"/>
    </source>
</evidence>
<protein>
    <submittedName>
        <fullName evidence="2">Uncharacterized protein</fullName>
    </submittedName>
</protein>
<sequence length="149" mass="16610">MSPPCVSLRHLSRSVLLLRPAVFSLDRSSSLSSVSIGPLSPFRSQFLDEADLLPALPEGVLRFYGSSPRLSHPWDLYEMSYRILCVFDSCLDQINGLEYFALNTVASTSVLGGPLKQLNKGGSRRVPFTVKRDDNNHSRDINQTGRQQQ</sequence>
<feature type="region of interest" description="Disordered" evidence="1">
    <location>
        <begin position="121"/>
        <end position="149"/>
    </location>
</feature>
<feature type="compositionally biased region" description="Basic and acidic residues" evidence="1">
    <location>
        <begin position="130"/>
        <end position="140"/>
    </location>
</feature>
<evidence type="ECO:0000256" key="1">
    <source>
        <dbReference type="SAM" id="MobiDB-lite"/>
    </source>
</evidence>
<comment type="caution">
    <text evidence="2">The sequence shown here is derived from an EMBL/GenBank/DDBJ whole genome shotgun (WGS) entry which is preliminary data.</text>
</comment>
<evidence type="ECO:0000313" key="2">
    <source>
        <dbReference type="EMBL" id="KAF3535677.1"/>
    </source>
</evidence>
<gene>
    <name evidence="2" type="ORF">F2Q69_00025085</name>
</gene>
<accession>A0A8S9Q0G8</accession>